<evidence type="ECO:0000256" key="3">
    <source>
        <dbReference type="ARBA" id="ARBA00022989"/>
    </source>
</evidence>
<dbReference type="Pfam" id="PF04138">
    <property type="entry name" value="GtrA_DPMS_TM"/>
    <property type="match status" value="1"/>
</dbReference>
<keyword evidence="2 5" id="KW-0812">Transmembrane</keyword>
<feature type="transmembrane region" description="Helical" evidence="5">
    <location>
        <begin position="44"/>
        <end position="66"/>
    </location>
</feature>
<dbReference type="Proteomes" id="UP000231157">
    <property type="component" value="Unassembled WGS sequence"/>
</dbReference>
<organism evidence="7 8">
    <name type="scientific">Candidatus Harrisonbacteria bacterium CG10_big_fil_rev_8_21_14_0_10_40_38</name>
    <dbReference type="NCBI Taxonomy" id="1974583"/>
    <lineage>
        <taxon>Bacteria</taxon>
        <taxon>Candidatus Harrisoniibacteriota</taxon>
    </lineage>
</organism>
<evidence type="ECO:0000256" key="1">
    <source>
        <dbReference type="ARBA" id="ARBA00004141"/>
    </source>
</evidence>
<feature type="transmembrane region" description="Helical" evidence="5">
    <location>
        <begin position="102"/>
        <end position="124"/>
    </location>
</feature>
<keyword evidence="3 5" id="KW-1133">Transmembrane helix</keyword>
<name>A0A2H0UUD9_9BACT</name>
<evidence type="ECO:0000313" key="7">
    <source>
        <dbReference type="EMBL" id="PIR89256.1"/>
    </source>
</evidence>
<feature type="transmembrane region" description="Helical" evidence="5">
    <location>
        <begin position="72"/>
        <end position="90"/>
    </location>
</feature>
<protein>
    <recommendedName>
        <fullName evidence="6">GtrA/DPMS transmembrane domain-containing protein</fullName>
    </recommendedName>
</protein>
<sequence length="162" mass="18418">MDFKFTKSYNLFHTNNMEIEKEIIMTTEENSYKSMLSAKNKREIIVYTIVGFGGAILDFLIFYSLIYAKTPIIIAQWFGASAGFIHNHLWHHYKVFTHSKKFGFTTTTSGTAAVIGVILSGPMLAALESIIPNLFINKIIIVGIITILLFIIRKKWIFTSSK</sequence>
<gene>
    <name evidence="7" type="ORF">COU07_02225</name>
</gene>
<comment type="subcellular location">
    <subcellularLocation>
        <location evidence="1">Membrane</location>
        <topology evidence="1">Multi-pass membrane protein</topology>
    </subcellularLocation>
</comment>
<dbReference type="InterPro" id="IPR007267">
    <property type="entry name" value="GtrA_DPMS_TM"/>
</dbReference>
<evidence type="ECO:0000313" key="8">
    <source>
        <dbReference type="Proteomes" id="UP000231157"/>
    </source>
</evidence>
<dbReference type="GO" id="GO:0016020">
    <property type="term" value="C:membrane"/>
    <property type="evidence" value="ECO:0007669"/>
    <property type="project" value="UniProtKB-SubCell"/>
</dbReference>
<keyword evidence="4 5" id="KW-0472">Membrane</keyword>
<reference evidence="8" key="1">
    <citation type="submission" date="2017-09" db="EMBL/GenBank/DDBJ databases">
        <title>Depth-based differentiation of microbial function through sediment-hosted aquifers and enrichment of novel symbionts in the deep terrestrial subsurface.</title>
        <authorList>
            <person name="Probst A.J."/>
            <person name="Ladd B."/>
            <person name="Jarett J.K."/>
            <person name="Geller-Mcgrath D.E."/>
            <person name="Sieber C.M.K."/>
            <person name="Emerson J.B."/>
            <person name="Anantharaman K."/>
            <person name="Thomas B.C."/>
            <person name="Malmstrom R."/>
            <person name="Stieglmeier M."/>
            <person name="Klingl A."/>
            <person name="Woyke T."/>
            <person name="Ryan C.M."/>
            <person name="Banfield J.F."/>
        </authorList>
    </citation>
    <scope>NUCLEOTIDE SEQUENCE [LARGE SCALE GENOMIC DNA]</scope>
</reference>
<evidence type="ECO:0000256" key="5">
    <source>
        <dbReference type="SAM" id="Phobius"/>
    </source>
</evidence>
<feature type="domain" description="GtrA/DPMS transmembrane" evidence="6">
    <location>
        <begin position="47"/>
        <end position="158"/>
    </location>
</feature>
<dbReference type="EMBL" id="PFAZ01000002">
    <property type="protein sequence ID" value="PIR89256.1"/>
    <property type="molecule type" value="Genomic_DNA"/>
</dbReference>
<evidence type="ECO:0000256" key="4">
    <source>
        <dbReference type="ARBA" id="ARBA00023136"/>
    </source>
</evidence>
<dbReference type="AlphaFoldDB" id="A0A2H0UUD9"/>
<proteinExistence type="predicted"/>
<evidence type="ECO:0000259" key="6">
    <source>
        <dbReference type="Pfam" id="PF04138"/>
    </source>
</evidence>
<feature type="transmembrane region" description="Helical" evidence="5">
    <location>
        <begin position="130"/>
        <end position="152"/>
    </location>
</feature>
<comment type="caution">
    <text evidence="7">The sequence shown here is derived from an EMBL/GenBank/DDBJ whole genome shotgun (WGS) entry which is preliminary data.</text>
</comment>
<accession>A0A2H0UUD9</accession>
<dbReference type="GO" id="GO:0000271">
    <property type="term" value="P:polysaccharide biosynthetic process"/>
    <property type="evidence" value="ECO:0007669"/>
    <property type="project" value="InterPro"/>
</dbReference>
<evidence type="ECO:0000256" key="2">
    <source>
        <dbReference type="ARBA" id="ARBA00022692"/>
    </source>
</evidence>